<dbReference type="Proteomes" id="UP000198217">
    <property type="component" value="Chromosome I"/>
</dbReference>
<keyword evidence="3" id="KW-1185">Reference proteome</keyword>
<dbReference type="AlphaFoldDB" id="A0A1C5JQE8"/>
<accession>A0A1C5JQE8</accession>
<sequence length="301" mass="29840">MSAQRTSRRFGPRALSLIAGAAVAAAVVVPAAPASAAVPGLVRVSTTSASNSTDFRSVTATCPVGKVLTGAGYELNGATGEAVVDDFRPNGGAATAPTAVTVGAYEAEAFAGNWSVTAYAICANPVAGLVRVSAISASNSNDFRSVTATCPVGKVLTGTGYELTGVTGEGVVDDFRPNGGVATAPTSVTVGAYEAEAFAGNWTATAYAICANPLAGLVRNSAVSASNSNDFHSVTATCPAGKVLTGAGYELNGVTGEAVVDDFRPNGGPATAPTSVFSGAYEEDAFAGNWTNTAYAICATA</sequence>
<gene>
    <name evidence="2" type="ORF">GA0070609_4759</name>
</gene>
<feature type="signal peptide" evidence="1">
    <location>
        <begin position="1"/>
        <end position="36"/>
    </location>
</feature>
<dbReference type="RefSeq" id="WP_088995776.1">
    <property type="nucleotide sequence ID" value="NZ_LT607750.1"/>
</dbReference>
<reference evidence="2 3" key="1">
    <citation type="submission" date="2016-06" db="EMBL/GenBank/DDBJ databases">
        <authorList>
            <person name="Kjaerup R.B."/>
            <person name="Dalgaard T.S."/>
            <person name="Juul-Madsen H.R."/>
        </authorList>
    </citation>
    <scope>NUCLEOTIDE SEQUENCE [LARGE SCALE GENOMIC DNA]</scope>
    <source>
        <strain evidence="2 3">DSM 43904</strain>
    </source>
</reference>
<evidence type="ECO:0000313" key="3">
    <source>
        <dbReference type="Proteomes" id="UP000198217"/>
    </source>
</evidence>
<dbReference type="EMBL" id="LT607750">
    <property type="protein sequence ID" value="SCG72815.1"/>
    <property type="molecule type" value="Genomic_DNA"/>
</dbReference>
<evidence type="ECO:0000256" key="1">
    <source>
        <dbReference type="SAM" id="SignalP"/>
    </source>
</evidence>
<dbReference type="InterPro" id="IPR006311">
    <property type="entry name" value="TAT_signal"/>
</dbReference>
<name>A0A1C5JQE8_9ACTN</name>
<keyword evidence="1" id="KW-0732">Signal</keyword>
<evidence type="ECO:0000313" key="2">
    <source>
        <dbReference type="EMBL" id="SCG72815.1"/>
    </source>
</evidence>
<feature type="chain" id="PRO_5008719984" evidence="1">
    <location>
        <begin position="37"/>
        <end position="301"/>
    </location>
</feature>
<dbReference type="Gene3D" id="2.60.120.690">
    <property type="entry name" value="Proprotein convertase subtilisin/kexin type 9"/>
    <property type="match status" value="1"/>
</dbReference>
<proteinExistence type="predicted"/>
<dbReference type="PROSITE" id="PS51318">
    <property type="entry name" value="TAT"/>
    <property type="match status" value="1"/>
</dbReference>
<protein>
    <submittedName>
        <fullName evidence="2">Uncharacterized protein</fullName>
    </submittedName>
</protein>
<organism evidence="2 3">
    <name type="scientific">Micromonospora echinaurantiaca</name>
    <dbReference type="NCBI Taxonomy" id="47857"/>
    <lineage>
        <taxon>Bacteria</taxon>
        <taxon>Bacillati</taxon>
        <taxon>Actinomycetota</taxon>
        <taxon>Actinomycetes</taxon>
        <taxon>Micromonosporales</taxon>
        <taxon>Micromonosporaceae</taxon>
        <taxon>Micromonospora</taxon>
    </lineage>
</organism>